<dbReference type="InterPro" id="IPR014710">
    <property type="entry name" value="RmlC-like_jellyroll"/>
</dbReference>
<name>A0A4R1N2K8_9RHOB</name>
<reference evidence="1 2" key="1">
    <citation type="submission" date="2019-03" db="EMBL/GenBank/DDBJ databases">
        <title>Genomic Encyclopedia of Archaeal and Bacterial Type Strains, Phase II (KMG-II): from individual species to whole genera.</title>
        <authorList>
            <person name="Goeker M."/>
        </authorList>
    </citation>
    <scope>NUCLEOTIDE SEQUENCE [LARGE SCALE GENOMIC DNA]</scope>
    <source>
        <strain evidence="1 2">DSM 26433</strain>
    </source>
</reference>
<dbReference type="Proteomes" id="UP000295673">
    <property type="component" value="Unassembled WGS sequence"/>
</dbReference>
<evidence type="ECO:0000313" key="2">
    <source>
        <dbReference type="Proteomes" id="UP000295673"/>
    </source>
</evidence>
<dbReference type="AlphaFoldDB" id="A0A4R1N2K8"/>
<gene>
    <name evidence="1" type="ORF">BXY66_3268</name>
</gene>
<dbReference type="Gene3D" id="2.60.120.10">
    <property type="entry name" value="Jelly Rolls"/>
    <property type="match status" value="1"/>
</dbReference>
<sequence>MQLESLITQLRAAAVGENPRADIKSLMQGALSDPEAFAAVLPEFEDDDVVLFEDDTISVWHCRFQPGKTVPPHDHKMLATIAVYRGAERNDFYERSVDGGLRKSSEVRLGAGDVFQIGPSAIHAVGCASEEPCCGIHVYLGELTKVDRSLFDLSSGNAMPFTDENYYKLVAED</sequence>
<evidence type="ECO:0000313" key="1">
    <source>
        <dbReference type="EMBL" id="TCL00621.1"/>
    </source>
</evidence>
<dbReference type="SUPFAM" id="SSF51182">
    <property type="entry name" value="RmlC-like cupins"/>
    <property type="match status" value="1"/>
</dbReference>
<dbReference type="EMBL" id="SMGR01000003">
    <property type="protein sequence ID" value="TCL00621.1"/>
    <property type="molecule type" value="Genomic_DNA"/>
</dbReference>
<accession>A0A4R1N2K8</accession>
<organism evidence="1 2">
    <name type="scientific">Shimia isoporae</name>
    <dbReference type="NCBI Taxonomy" id="647720"/>
    <lineage>
        <taxon>Bacteria</taxon>
        <taxon>Pseudomonadati</taxon>
        <taxon>Pseudomonadota</taxon>
        <taxon>Alphaproteobacteria</taxon>
        <taxon>Rhodobacterales</taxon>
        <taxon>Roseobacteraceae</taxon>
    </lineage>
</organism>
<comment type="caution">
    <text evidence="1">The sequence shown here is derived from an EMBL/GenBank/DDBJ whole genome shotgun (WGS) entry which is preliminary data.</text>
</comment>
<dbReference type="InterPro" id="IPR011051">
    <property type="entry name" value="RmlC_Cupin_sf"/>
</dbReference>
<dbReference type="OrthoDB" id="7059163at2"/>
<keyword evidence="2" id="KW-1185">Reference proteome</keyword>
<protein>
    <submittedName>
        <fullName evidence="1">Putative metal-dependent enzyme (Double-stranded beta helix superfamily)</fullName>
    </submittedName>
</protein>
<proteinExistence type="predicted"/>
<dbReference type="CDD" id="cd10548">
    <property type="entry name" value="cupin_CDO"/>
    <property type="match status" value="1"/>
</dbReference>
<dbReference type="RefSeq" id="WP_132861387.1">
    <property type="nucleotide sequence ID" value="NZ_SMGR01000003.1"/>
</dbReference>